<dbReference type="SUPFAM" id="SSF52540">
    <property type="entry name" value="P-loop containing nucleoside triphosphate hydrolases"/>
    <property type="match status" value="1"/>
</dbReference>
<evidence type="ECO:0000256" key="2">
    <source>
        <dbReference type="ARBA" id="ARBA00023180"/>
    </source>
</evidence>
<dbReference type="OrthoDB" id="981508at2"/>
<name>A0A4D7JDY2_9BACT</name>
<dbReference type="InterPro" id="IPR000863">
    <property type="entry name" value="Sulfotransferase_dom"/>
</dbReference>
<evidence type="ECO:0000313" key="4">
    <source>
        <dbReference type="EMBL" id="QCK13881.1"/>
    </source>
</evidence>
<dbReference type="GO" id="GO:0008146">
    <property type="term" value="F:sulfotransferase activity"/>
    <property type="evidence" value="ECO:0007669"/>
    <property type="project" value="InterPro"/>
</dbReference>
<gene>
    <name evidence="4" type="ORF">DCC35_03450</name>
</gene>
<accession>A0A4D7JDY2</accession>
<evidence type="ECO:0000313" key="5">
    <source>
        <dbReference type="Proteomes" id="UP000298616"/>
    </source>
</evidence>
<dbReference type="Gene3D" id="3.40.50.300">
    <property type="entry name" value="P-loop containing nucleotide triphosphate hydrolases"/>
    <property type="match status" value="1"/>
</dbReference>
<protein>
    <submittedName>
        <fullName evidence="4">Sulfotransferase</fullName>
    </submittedName>
</protein>
<evidence type="ECO:0000256" key="1">
    <source>
        <dbReference type="ARBA" id="ARBA00022679"/>
    </source>
</evidence>
<reference evidence="4 5" key="1">
    <citation type="submission" date="2018-04" db="EMBL/GenBank/DDBJ databases">
        <title>Complete genome uncultured novel isolate.</title>
        <authorList>
            <person name="Merlino G."/>
        </authorList>
    </citation>
    <scope>NUCLEOTIDE SEQUENCE [LARGE SCALE GENOMIC DNA]</scope>
    <source>
        <strain evidence="5">R1DC9</strain>
    </source>
</reference>
<keyword evidence="2" id="KW-0325">Glycoprotein</keyword>
<evidence type="ECO:0000259" key="3">
    <source>
        <dbReference type="Pfam" id="PF00685"/>
    </source>
</evidence>
<dbReference type="PANTHER" id="PTHR10605">
    <property type="entry name" value="HEPARAN SULFATE SULFOTRANSFERASE"/>
    <property type="match status" value="1"/>
</dbReference>
<keyword evidence="5" id="KW-1185">Reference proteome</keyword>
<keyword evidence="1 4" id="KW-0808">Transferase</keyword>
<dbReference type="Pfam" id="PF00685">
    <property type="entry name" value="Sulfotransfer_1"/>
    <property type="match status" value="1"/>
</dbReference>
<dbReference type="Proteomes" id="UP000298616">
    <property type="component" value="Chromosome"/>
</dbReference>
<feature type="domain" description="Sulfotransferase" evidence="3">
    <location>
        <begin position="10"/>
        <end position="208"/>
    </location>
</feature>
<dbReference type="PANTHER" id="PTHR10605:SF56">
    <property type="entry name" value="BIFUNCTIONAL HEPARAN SULFATE N-DEACETYLASE_N-SULFOTRANSFERASE"/>
    <property type="match status" value="1"/>
</dbReference>
<proteinExistence type="predicted"/>
<dbReference type="InterPro" id="IPR027417">
    <property type="entry name" value="P-loop_NTPase"/>
</dbReference>
<dbReference type="RefSeq" id="WP_137089472.1">
    <property type="nucleotide sequence ID" value="NZ_CP028923.1"/>
</dbReference>
<organism evidence="4 5">
    <name type="scientific">Mangrovivirga cuniculi</name>
    <dbReference type="NCBI Taxonomy" id="2715131"/>
    <lineage>
        <taxon>Bacteria</taxon>
        <taxon>Pseudomonadati</taxon>
        <taxon>Bacteroidota</taxon>
        <taxon>Cytophagia</taxon>
        <taxon>Cytophagales</taxon>
        <taxon>Mangrovivirgaceae</taxon>
        <taxon>Mangrovivirga</taxon>
    </lineage>
</organism>
<dbReference type="KEGG" id="fpf:DCC35_03450"/>
<dbReference type="InterPro" id="IPR037359">
    <property type="entry name" value="NST/OST"/>
</dbReference>
<sequence length="311" mass="36698">MSDNSKSLFPDFLLIGAGKSGTTSLHNYLDQHPEIYMSKIKEPYFFALEGEEIVSREDDPLNLYDFPWAVTDLEEYQKLFEPADPSQKKGESSTMYLYGDKAPSNIKKYIPDVKIIAIFRKPSERLYSRYLHLAREDNLMGTTFDKVLDKESIWWLRNDLVREGFYYKHLSRYYELFDKSQIKVFLYDDLRSDPERVIKELYSFVDVDPDFNPDTSIRFNQSGFVKNKILDKLYGTDSLLFKSIKSVVPGMYSKLKENLIIQKQLNKLRGKNLEKPGIDQEIEKTLTHDIYYEDTKKFQELIGRDLSHWFK</sequence>
<dbReference type="AlphaFoldDB" id="A0A4D7JDY2"/>
<dbReference type="EMBL" id="CP028923">
    <property type="protein sequence ID" value="QCK13881.1"/>
    <property type="molecule type" value="Genomic_DNA"/>
</dbReference>